<evidence type="ECO:0000259" key="1">
    <source>
        <dbReference type="Pfam" id="PF12697"/>
    </source>
</evidence>
<keyword evidence="2" id="KW-0378">Hydrolase</keyword>
<dbReference type="AlphaFoldDB" id="A0A2T1DCD2"/>
<dbReference type="RefSeq" id="WP_073073432.1">
    <property type="nucleotide sequence ID" value="NZ_MPPI01000022.1"/>
</dbReference>
<dbReference type="PANTHER" id="PTHR47914:SF1">
    <property type="entry name" value="ALPHA_BETA-HYDROLASES SUPERFAMILY PROTEIN"/>
    <property type="match status" value="1"/>
</dbReference>
<protein>
    <submittedName>
        <fullName evidence="2">Alpha/beta hydrolase</fullName>
    </submittedName>
</protein>
<feature type="domain" description="AB hydrolase-1" evidence="1">
    <location>
        <begin position="47"/>
        <end position="301"/>
    </location>
</feature>
<reference evidence="2 3" key="1">
    <citation type="submission" date="2018-02" db="EMBL/GenBank/DDBJ databases">
        <authorList>
            <person name="Cohen D.B."/>
            <person name="Kent A.D."/>
        </authorList>
    </citation>
    <scope>NUCLEOTIDE SEQUENCE [LARGE SCALE GENOMIC DNA]</scope>
    <source>
        <strain evidence="2 3">ULC007</strain>
    </source>
</reference>
<dbReference type="EMBL" id="PVWG01000020">
    <property type="protein sequence ID" value="PSB18135.1"/>
    <property type="molecule type" value="Genomic_DNA"/>
</dbReference>
<accession>A0A2T1DCD2</accession>
<organism evidence="2 3">
    <name type="scientific">Phormidesmis priestleyi ULC007</name>
    <dbReference type="NCBI Taxonomy" id="1920490"/>
    <lineage>
        <taxon>Bacteria</taxon>
        <taxon>Bacillati</taxon>
        <taxon>Cyanobacteriota</taxon>
        <taxon>Cyanophyceae</taxon>
        <taxon>Leptolyngbyales</taxon>
        <taxon>Leptolyngbyaceae</taxon>
        <taxon>Phormidesmis</taxon>
    </lineage>
</organism>
<dbReference type="Pfam" id="PF12697">
    <property type="entry name" value="Abhydrolase_6"/>
    <property type="match status" value="1"/>
</dbReference>
<dbReference type="PANTHER" id="PTHR47914">
    <property type="entry name" value="ALPHA/BETA-HYDROLASES SUPERFAMILY PROTEIN"/>
    <property type="match status" value="1"/>
</dbReference>
<sequence>MSNNSAATTTISSAIGIGGSVREHHWTWKDQPITGVYEVLGEGKPILLLPALSSVSSRTEMRGLAELLSQKYQVIAIDWVGFGESSRPHVAYTPALYEAFLRSFVQKVFSEPVVVVAAGHSAGYVMELASRARGSTSAPWRWVVLVSPTWRGPLPTAMGEHRRLYKVLQTLINLPLVGQALYFLNTTRGFLKFMLSRHVFAESEHITQDLIQQKWQTTQRRGARFASAAFVTGALDAVKKRQDWFNWFQPLPVPVMMVIGEQMPPKSRAEVEVLAHFSGVQVHRMPGSLGLHEEYPEQLAEGMLPFLEKYWS</sequence>
<keyword evidence="3" id="KW-1185">Reference proteome</keyword>
<dbReference type="Gene3D" id="3.40.50.1820">
    <property type="entry name" value="alpha/beta hydrolase"/>
    <property type="match status" value="1"/>
</dbReference>
<evidence type="ECO:0000313" key="2">
    <source>
        <dbReference type="EMBL" id="PSB18135.1"/>
    </source>
</evidence>
<comment type="caution">
    <text evidence="2">The sequence shown here is derived from an EMBL/GenBank/DDBJ whole genome shotgun (WGS) entry which is preliminary data.</text>
</comment>
<dbReference type="OrthoDB" id="6181537at2"/>
<dbReference type="InterPro" id="IPR029058">
    <property type="entry name" value="AB_hydrolase_fold"/>
</dbReference>
<dbReference type="GO" id="GO:0016787">
    <property type="term" value="F:hydrolase activity"/>
    <property type="evidence" value="ECO:0007669"/>
    <property type="project" value="UniProtKB-KW"/>
</dbReference>
<proteinExistence type="predicted"/>
<evidence type="ECO:0000313" key="3">
    <source>
        <dbReference type="Proteomes" id="UP000238634"/>
    </source>
</evidence>
<dbReference type="InterPro" id="IPR000073">
    <property type="entry name" value="AB_hydrolase_1"/>
</dbReference>
<gene>
    <name evidence="2" type="ORF">C7B65_16615</name>
</gene>
<dbReference type="STRING" id="1920490.GCA_001895925_01142"/>
<dbReference type="SUPFAM" id="SSF53474">
    <property type="entry name" value="alpha/beta-Hydrolases"/>
    <property type="match status" value="1"/>
</dbReference>
<dbReference type="Proteomes" id="UP000238634">
    <property type="component" value="Unassembled WGS sequence"/>
</dbReference>
<reference evidence="2 3" key="2">
    <citation type="submission" date="2018-03" db="EMBL/GenBank/DDBJ databases">
        <title>The ancient ancestry and fast evolution of plastids.</title>
        <authorList>
            <person name="Moore K.R."/>
            <person name="Magnabosco C."/>
            <person name="Momper L."/>
            <person name="Gold D.A."/>
            <person name="Bosak T."/>
            <person name="Fournier G.P."/>
        </authorList>
    </citation>
    <scope>NUCLEOTIDE SEQUENCE [LARGE SCALE GENOMIC DNA]</scope>
    <source>
        <strain evidence="2 3">ULC007</strain>
    </source>
</reference>
<name>A0A2T1DCD2_9CYAN</name>